<organism evidence="2 3">
    <name type="scientific">Spirosoma telluris</name>
    <dbReference type="NCBI Taxonomy" id="2183553"/>
    <lineage>
        <taxon>Bacteria</taxon>
        <taxon>Pseudomonadati</taxon>
        <taxon>Bacteroidota</taxon>
        <taxon>Cytophagia</taxon>
        <taxon>Cytophagales</taxon>
        <taxon>Cytophagaceae</taxon>
        <taxon>Spirosoma</taxon>
    </lineage>
</organism>
<keyword evidence="3" id="KW-1185">Reference proteome</keyword>
<accession>A0A327NSF2</accession>
<evidence type="ECO:0000313" key="2">
    <source>
        <dbReference type="EMBL" id="RAI77665.1"/>
    </source>
</evidence>
<dbReference type="OrthoDB" id="1451921at2"/>
<comment type="caution">
    <text evidence="2">The sequence shown here is derived from an EMBL/GenBank/DDBJ whole genome shotgun (WGS) entry which is preliminary data.</text>
</comment>
<dbReference type="Gene3D" id="1.25.40.10">
    <property type="entry name" value="Tetratricopeptide repeat domain"/>
    <property type="match status" value="1"/>
</dbReference>
<gene>
    <name evidence="2" type="ORF">HMF3257_32375</name>
</gene>
<dbReference type="SUPFAM" id="SSF48452">
    <property type="entry name" value="TPR-like"/>
    <property type="match status" value="1"/>
</dbReference>
<evidence type="ECO:0008006" key="4">
    <source>
        <dbReference type="Google" id="ProtNLM"/>
    </source>
</evidence>
<feature type="transmembrane region" description="Helical" evidence="1">
    <location>
        <begin position="105"/>
        <end position="125"/>
    </location>
</feature>
<dbReference type="RefSeq" id="WP_111348538.1">
    <property type="nucleotide sequence ID" value="NZ_QLII01000001.1"/>
</dbReference>
<evidence type="ECO:0000256" key="1">
    <source>
        <dbReference type="SAM" id="Phobius"/>
    </source>
</evidence>
<reference evidence="2 3" key="1">
    <citation type="submission" date="2018-06" db="EMBL/GenBank/DDBJ databases">
        <title>Spirosoma sp. HMF3257 Genome sequencing and assembly.</title>
        <authorList>
            <person name="Kang H."/>
            <person name="Cha I."/>
            <person name="Kim H."/>
            <person name="Kang J."/>
            <person name="Joh K."/>
        </authorList>
    </citation>
    <scope>NUCLEOTIDE SEQUENCE [LARGE SCALE GENOMIC DNA]</scope>
    <source>
        <strain evidence="2 3">HMF3257</strain>
    </source>
</reference>
<keyword evidence="1" id="KW-1133">Transmembrane helix</keyword>
<dbReference type="EMBL" id="QLII01000001">
    <property type="protein sequence ID" value="RAI77665.1"/>
    <property type="molecule type" value="Genomic_DNA"/>
</dbReference>
<sequence>MKLTEQQYELIEAYFNNDLSDTDRASFEGEFERDTDLKAEIQTQRELRLGLKALALDQRLKKAQQRWQQSNLSNHQIIQPQKDAEPTGKQILFGRQANTQRLGGFQYWVAAAVLIVVSGVGIWLYQQNSASATLETAYMEAYQPDDTQFLTKDFPTDLPANDRTKLLDIMQGYKAGNYASVIHQLETLPTEKQTLPYKNYFLGLSLLANKQADKAIPYLHLALTNSSGALAQKSTWFLALAYLKTGNKAEANQRLQTIAADPNQPFNGLARQVLARVKW</sequence>
<dbReference type="InterPro" id="IPR011990">
    <property type="entry name" value="TPR-like_helical_dom_sf"/>
</dbReference>
<evidence type="ECO:0000313" key="3">
    <source>
        <dbReference type="Proteomes" id="UP000249016"/>
    </source>
</evidence>
<dbReference type="AlphaFoldDB" id="A0A327NSF2"/>
<name>A0A327NSF2_9BACT</name>
<keyword evidence="1" id="KW-0812">Transmembrane</keyword>
<protein>
    <recommendedName>
        <fullName evidence="4">Tetratricopeptide repeat protein</fullName>
    </recommendedName>
</protein>
<keyword evidence="1" id="KW-0472">Membrane</keyword>
<dbReference type="Proteomes" id="UP000249016">
    <property type="component" value="Unassembled WGS sequence"/>
</dbReference>
<proteinExistence type="predicted"/>